<feature type="transmembrane region" description="Helical" evidence="1">
    <location>
        <begin position="12"/>
        <end position="41"/>
    </location>
</feature>
<keyword evidence="1" id="KW-0472">Membrane</keyword>
<dbReference type="InterPro" id="IPR043727">
    <property type="entry name" value="Lmo0937-like"/>
</dbReference>
<gene>
    <name evidence="2" type="ORF">E4V82_03965</name>
</gene>
<dbReference type="NCBIfam" id="NF033488">
    <property type="entry name" value="lmo0937_fam_TM"/>
    <property type="match status" value="1"/>
</dbReference>
<keyword evidence="1" id="KW-1133">Transmembrane helix</keyword>
<evidence type="ECO:0000256" key="1">
    <source>
        <dbReference type="SAM" id="Phobius"/>
    </source>
</evidence>
<evidence type="ECO:0000313" key="2">
    <source>
        <dbReference type="EMBL" id="MPQ61262.1"/>
    </source>
</evidence>
<dbReference type="AlphaFoldDB" id="A0A5N7IXS9"/>
<accession>A0A5N7IXS9</accession>
<dbReference type="Pfam" id="PF18919">
    <property type="entry name" value="DUF5670"/>
    <property type="match status" value="1"/>
</dbReference>
<keyword evidence="1" id="KW-0812">Transmembrane</keyword>
<dbReference type="EMBL" id="SPSF01000015">
    <property type="protein sequence ID" value="MPQ61262.1"/>
    <property type="molecule type" value="Genomic_DNA"/>
</dbReference>
<comment type="caution">
    <text evidence="2">The sequence shown here is derived from an EMBL/GenBank/DDBJ whole genome shotgun (WGS) entry which is preliminary data.</text>
</comment>
<proteinExistence type="predicted"/>
<protein>
    <submittedName>
        <fullName evidence="2">Lmo0937 family membrane protein</fullName>
    </submittedName>
</protein>
<name>A0A5N7IXS9_9CLOT</name>
<dbReference type="RefSeq" id="WP_152750603.1">
    <property type="nucleotide sequence ID" value="NZ_SPSE01000016.1"/>
</dbReference>
<reference evidence="2 3" key="1">
    <citation type="journal article" date="2019" name="Lett. Appl. Microbiol.">
        <title>A case of 'blown pack' spoilage of vacuum-packaged pork likely associated with Clostridium estertheticum in Canada.</title>
        <authorList>
            <person name="Zhang P."/>
            <person name="Ward P."/>
            <person name="McMullen L.M."/>
            <person name="Yang X."/>
        </authorList>
    </citation>
    <scope>NUCLEOTIDE SEQUENCE [LARGE SCALE GENOMIC DNA]</scope>
    <source>
        <strain evidence="2 3">MA19</strain>
    </source>
</reference>
<evidence type="ECO:0000313" key="3">
    <source>
        <dbReference type="Proteomes" id="UP000342249"/>
    </source>
</evidence>
<dbReference type="Proteomes" id="UP000342249">
    <property type="component" value="Unassembled WGS sequence"/>
</dbReference>
<sequence>MGLLRMIVGIMIILWLLGFVFSIGGGMIHTLLVIAVIIFVFDLISGRRR</sequence>
<organism evidence="2 3">
    <name type="scientific">Clostridium estertheticum</name>
    <dbReference type="NCBI Taxonomy" id="238834"/>
    <lineage>
        <taxon>Bacteria</taxon>
        <taxon>Bacillati</taxon>
        <taxon>Bacillota</taxon>
        <taxon>Clostridia</taxon>
        <taxon>Eubacteriales</taxon>
        <taxon>Clostridiaceae</taxon>
        <taxon>Clostridium</taxon>
    </lineage>
</organism>